<keyword evidence="1" id="KW-0723">Serine/threonine-protein kinase</keyword>
<dbReference type="PROSITE" id="PS50011">
    <property type="entry name" value="PROTEIN_KINASE_DOM"/>
    <property type="match status" value="1"/>
</dbReference>
<dbReference type="EMBL" id="JH930480">
    <property type="protein sequence ID" value="EKM49559.1"/>
    <property type="molecule type" value="Genomic_DNA"/>
</dbReference>
<evidence type="ECO:0000256" key="1">
    <source>
        <dbReference type="ARBA" id="ARBA00022527"/>
    </source>
</evidence>
<dbReference type="RefSeq" id="XP_007401626.1">
    <property type="nucleotide sequence ID" value="XM_007401564.1"/>
</dbReference>
<keyword evidence="4" id="KW-0418">Kinase</keyword>
<dbReference type="HOGENOM" id="CLU_000288_63_0_1"/>
<dbReference type="GeneID" id="18920288"/>
<accession>K5VSL4</accession>
<evidence type="ECO:0000259" key="6">
    <source>
        <dbReference type="PROSITE" id="PS50011"/>
    </source>
</evidence>
<dbReference type="GO" id="GO:0005634">
    <property type="term" value="C:nucleus"/>
    <property type="evidence" value="ECO:0007669"/>
    <property type="project" value="TreeGrafter"/>
</dbReference>
<organism evidence="7 8">
    <name type="scientific">Phanerochaete carnosa (strain HHB-10118-sp)</name>
    <name type="common">White-rot fungus</name>
    <name type="synonym">Peniophora carnosa</name>
    <dbReference type="NCBI Taxonomy" id="650164"/>
    <lineage>
        <taxon>Eukaryota</taxon>
        <taxon>Fungi</taxon>
        <taxon>Dikarya</taxon>
        <taxon>Basidiomycota</taxon>
        <taxon>Agaricomycotina</taxon>
        <taxon>Agaricomycetes</taxon>
        <taxon>Polyporales</taxon>
        <taxon>Phanerochaetaceae</taxon>
        <taxon>Phanerochaete</taxon>
    </lineage>
</organism>
<feature type="non-terminal residue" evidence="7">
    <location>
        <position position="1"/>
    </location>
</feature>
<evidence type="ECO:0000313" key="8">
    <source>
        <dbReference type="Proteomes" id="UP000008370"/>
    </source>
</evidence>
<dbReference type="InterPro" id="IPR000719">
    <property type="entry name" value="Prot_kinase_dom"/>
</dbReference>
<dbReference type="AlphaFoldDB" id="K5VSL4"/>
<sequence>ITARQIPQPEGERSKDSASLHRNLFHPSILSLLSSFTTASAQYQVLELCPNGTLYDFLHSRSPPVLSEAELRSILKSLIAALVYLKKSLVIHRNIQPSNILLGEDFRVKLADFHLAIQVESPASNATDFGNSSNYASPELVNNSPYGFGADLWSLGALMVTCLSGKPAFEAPTIEGTLAKIMQGAYVMPDTASYEAKDLVSGLLQQEPAHRIPLHRILSHPF</sequence>
<evidence type="ECO:0000313" key="7">
    <source>
        <dbReference type="EMBL" id="EKM49559.1"/>
    </source>
</evidence>
<dbReference type="InParanoid" id="K5VSL4"/>
<feature type="non-terminal residue" evidence="7">
    <location>
        <position position="222"/>
    </location>
</feature>
<proteinExistence type="predicted"/>
<dbReference type="SUPFAM" id="SSF56112">
    <property type="entry name" value="Protein kinase-like (PK-like)"/>
    <property type="match status" value="1"/>
</dbReference>
<evidence type="ECO:0000256" key="5">
    <source>
        <dbReference type="ARBA" id="ARBA00022840"/>
    </source>
</evidence>
<dbReference type="STRING" id="650164.K5VSL4"/>
<name>K5VSL4_PHACS</name>
<dbReference type="PANTHER" id="PTHR24345:SF91">
    <property type="entry name" value="SERINE_THREONINE-PROTEIN KINASE PLK4"/>
    <property type="match status" value="1"/>
</dbReference>
<keyword evidence="2" id="KW-0808">Transferase</keyword>
<dbReference type="KEGG" id="pco:PHACADRAFT_73566"/>
<feature type="domain" description="Protein kinase" evidence="6">
    <location>
        <begin position="1"/>
        <end position="222"/>
    </location>
</feature>
<evidence type="ECO:0000256" key="4">
    <source>
        <dbReference type="ARBA" id="ARBA00022777"/>
    </source>
</evidence>
<dbReference type="PANTHER" id="PTHR24345">
    <property type="entry name" value="SERINE/THREONINE-PROTEIN KINASE PLK"/>
    <property type="match status" value="1"/>
</dbReference>
<dbReference type="GO" id="GO:0005524">
    <property type="term" value="F:ATP binding"/>
    <property type="evidence" value="ECO:0007669"/>
    <property type="project" value="UniProtKB-KW"/>
</dbReference>
<evidence type="ECO:0000256" key="2">
    <source>
        <dbReference type="ARBA" id="ARBA00022679"/>
    </source>
</evidence>
<dbReference type="InterPro" id="IPR011009">
    <property type="entry name" value="Kinase-like_dom_sf"/>
</dbReference>
<dbReference type="Gene3D" id="1.10.510.10">
    <property type="entry name" value="Transferase(Phosphotransferase) domain 1"/>
    <property type="match status" value="1"/>
</dbReference>
<evidence type="ECO:0000256" key="3">
    <source>
        <dbReference type="ARBA" id="ARBA00022741"/>
    </source>
</evidence>
<dbReference type="Pfam" id="PF00069">
    <property type="entry name" value="Pkinase"/>
    <property type="match status" value="1"/>
</dbReference>
<keyword evidence="5" id="KW-0067">ATP-binding</keyword>
<dbReference type="GO" id="GO:0004674">
    <property type="term" value="F:protein serine/threonine kinase activity"/>
    <property type="evidence" value="ECO:0007669"/>
    <property type="project" value="UniProtKB-KW"/>
</dbReference>
<protein>
    <recommendedName>
        <fullName evidence="6">Protein kinase domain-containing protein</fullName>
    </recommendedName>
</protein>
<gene>
    <name evidence="7" type="ORF">PHACADRAFT_73566</name>
</gene>
<reference evidence="7 8" key="1">
    <citation type="journal article" date="2012" name="BMC Genomics">
        <title>Comparative genomics of the white-rot fungi, Phanerochaete carnosa and P. chrysosporium, to elucidate the genetic basis of the distinct wood types they colonize.</title>
        <authorList>
            <person name="Suzuki H."/>
            <person name="MacDonald J."/>
            <person name="Syed K."/>
            <person name="Salamov A."/>
            <person name="Hori C."/>
            <person name="Aerts A."/>
            <person name="Henrissat B."/>
            <person name="Wiebenga A."/>
            <person name="vanKuyk P.A."/>
            <person name="Barry K."/>
            <person name="Lindquist E."/>
            <person name="LaButti K."/>
            <person name="Lapidus A."/>
            <person name="Lucas S."/>
            <person name="Coutinho P."/>
            <person name="Gong Y."/>
            <person name="Samejima M."/>
            <person name="Mahadevan R."/>
            <person name="Abou-Zaid M."/>
            <person name="de Vries R.P."/>
            <person name="Igarashi K."/>
            <person name="Yadav J.S."/>
            <person name="Grigoriev I.V."/>
            <person name="Master E.R."/>
        </authorList>
    </citation>
    <scope>NUCLEOTIDE SEQUENCE [LARGE SCALE GENOMIC DNA]</scope>
    <source>
        <strain evidence="7 8">HHB-10118-sp</strain>
    </source>
</reference>
<keyword evidence="3" id="KW-0547">Nucleotide-binding</keyword>
<dbReference type="OrthoDB" id="408964at2759"/>
<dbReference type="Proteomes" id="UP000008370">
    <property type="component" value="Unassembled WGS sequence"/>
</dbReference>
<keyword evidence="8" id="KW-1185">Reference proteome</keyword>